<keyword evidence="6 10" id="KW-0067">ATP-binding</keyword>
<dbReference type="HAMAP" id="MF_00127">
    <property type="entry name" value="His_tRNA_synth"/>
    <property type="match status" value="1"/>
</dbReference>
<feature type="binding site" evidence="11">
    <location>
        <position position="331"/>
    </location>
    <ligand>
        <name>L-histidine</name>
        <dbReference type="ChEBI" id="CHEBI:57595"/>
    </ligand>
</feature>
<dbReference type="GO" id="GO:0004821">
    <property type="term" value="F:histidine-tRNA ligase activity"/>
    <property type="evidence" value="ECO:0007669"/>
    <property type="project" value="UniProtKB-UniRule"/>
</dbReference>
<feature type="binding site" evidence="11">
    <location>
        <position position="164"/>
    </location>
    <ligand>
        <name>L-histidine</name>
        <dbReference type="ChEBI" id="CHEBI:57595"/>
    </ligand>
</feature>
<keyword evidence="7 10" id="KW-0648">Protein biosynthesis</keyword>
<evidence type="ECO:0000313" key="15">
    <source>
        <dbReference type="Proteomes" id="UP000282211"/>
    </source>
</evidence>
<reference evidence="14 15" key="1">
    <citation type="submission" date="2018-10" db="EMBL/GenBank/DDBJ databases">
        <title>Genomic Encyclopedia of Type Strains, Phase IV (KMG-IV): sequencing the most valuable type-strain genomes for metagenomic binning, comparative biology and taxonomic classification.</title>
        <authorList>
            <person name="Goeker M."/>
        </authorList>
    </citation>
    <scope>NUCLEOTIDE SEQUENCE [LARGE SCALE GENOMIC DNA]</scope>
    <source>
        <strain evidence="14 15">DSM 22008</strain>
    </source>
</reference>
<name>A0A420WLF6_9PROT</name>
<dbReference type="Pfam" id="PF03129">
    <property type="entry name" value="HGTP_anticodon"/>
    <property type="match status" value="1"/>
</dbReference>
<feature type="binding site" evidence="11">
    <location>
        <position position="146"/>
    </location>
    <ligand>
        <name>L-histidine</name>
        <dbReference type="ChEBI" id="CHEBI:57595"/>
    </ligand>
</feature>
<feature type="compositionally biased region" description="Basic residues" evidence="12">
    <location>
        <begin position="27"/>
        <end position="42"/>
    </location>
</feature>
<dbReference type="PANTHER" id="PTHR11476">
    <property type="entry name" value="HISTIDYL-TRNA SYNTHETASE"/>
    <property type="match status" value="1"/>
</dbReference>
<evidence type="ECO:0000256" key="7">
    <source>
        <dbReference type="ARBA" id="ARBA00022917"/>
    </source>
</evidence>
<keyword evidence="15" id="KW-1185">Reference proteome</keyword>
<comment type="catalytic activity">
    <reaction evidence="9 10">
        <text>tRNA(His) + L-histidine + ATP = L-histidyl-tRNA(His) + AMP + diphosphate + H(+)</text>
        <dbReference type="Rhea" id="RHEA:17313"/>
        <dbReference type="Rhea" id="RHEA-COMP:9665"/>
        <dbReference type="Rhea" id="RHEA-COMP:9689"/>
        <dbReference type="ChEBI" id="CHEBI:15378"/>
        <dbReference type="ChEBI" id="CHEBI:30616"/>
        <dbReference type="ChEBI" id="CHEBI:33019"/>
        <dbReference type="ChEBI" id="CHEBI:57595"/>
        <dbReference type="ChEBI" id="CHEBI:78442"/>
        <dbReference type="ChEBI" id="CHEBI:78527"/>
        <dbReference type="ChEBI" id="CHEBI:456215"/>
        <dbReference type="EC" id="6.1.1.21"/>
    </reaction>
</comment>
<dbReference type="AlphaFoldDB" id="A0A420WLF6"/>
<keyword evidence="3 10" id="KW-0963">Cytoplasm</keyword>
<dbReference type="Gene3D" id="3.30.930.10">
    <property type="entry name" value="Bira Bifunctional Protein, Domain 2"/>
    <property type="match status" value="1"/>
</dbReference>
<dbReference type="Pfam" id="PF13393">
    <property type="entry name" value="tRNA-synt_His"/>
    <property type="match status" value="1"/>
</dbReference>
<comment type="similarity">
    <text evidence="1 10">Belongs to the class-II aminoacyl-tRNA synthetase family.</text>
</comment>
<gene>
    <name evidence="10" type="primary">hisS</name>
    <name evidence="14" type="ORF">DES40_1139</name>
</gene>
<dbReference type="CDD" id="cd00773">
    <property type="entry name" value="HisRS-like_core"/>
    <property type="match status" value="1"/>
</dbReference>
<dbReference type="InterPro" id="IPR015807">
    <property type="entry name" value="His-tRNA-ligase"/>
</dbReference>
<evidence type="ECO:0000256" key="8">
    <source>
        <dbReference type="ARBA" id="ARBA00023146"/>
    </source>
</evidence>
<dbReference type="GO" id="GO:0006427">
    <property type="term" value="P:histidyl-tRNA aminoacylation"/>
    <property type="evidence" value="ECO:0007669"/>
    <property type="project" value="UniProtKB-UniRule"/>
</dbReference>
<sequence>MRIVSLLSLNAHIKHFTFSPAPAKAPRMSKKQKPFRPKARRPRGFEDKPAELLRAERKLIDAAFSVYDMNGFEPLQTPAFEFADVLGKFLPDDDRPNTGVFALQDDDEQWLSLRYDLTAPLARFVAENYDALAKPYRRYQAGSVYRNEKPGPGRFREFVQCDADSVGAAGPAADAEMIMLAAEVMRAAGLKDGQYAVRVNNRKLLDGILESSGVPNTDEGAVQRLQVLRAIDKLDRLGEDGVEALLGAGREDESGDYTDGAKLNPAGIKAVLGFTTASDPDRGNTISTLEGLVGDSARGREGCAELAAIDKILTATGFGPDRVSFDTSIVRGLGYYTGPVFEAELLADIRDRKGRPVRIGSIGGGGRYDDLVSRFRGQQVPATGFSFGVSRFLSALDRMNAVEDSVKPPVIICAFDKSLMGEYFKMAAELRAEGIRAEVFVGAGNVTKQMKYADRRNAQIAVLVGSDELEKGEVTLKDLYEGAKAAKAIESNEEWKSSRPAQETVARGNFVSAVKAMLG</sequence>
<evidence type="ECO:0000256" key="9">
    <source>
        <dbReference type="ARBA" id="ARBA00047639"/>
    </source>
</evidence>
<dbReference type="EMBL" id="RBII01000001">
    <property type="protein sequence ID" value="RKQ71809.1"/>
    <property type="molecule type" value="Genomic_DNA"/>
</dbReference>
<dbReference type="FunCoup" id="A0A420WLF6">
    <property type="interactions" value="505"/>
</dbReference>
<dbReference type="Proteomes" id="UP000282211">
    <property type="component" value="Unassembled WGS sequence"/>
</dbReference>
<evidence type="ECO:0000256" key="12">
    <source>
        <dbReference type="SAM" id="MobiDB-lite"/>
    </source>
</evidence>
<dbReference type="InterPro" id="IPR033656">
    <property type="entry name" value="HisRS_anticodon"/>
</dbReference>
<comment type="subunit">
    <text evidence="2 10">Homodimer.</text>
</comment>
<dbReference type="InterPro" id="IPR004154">
    <property type="entry name" value="Anticodon-bd"/>
</dbReference>
<feature type="domain" description="Aminoacyl-transfer RNA synthetases class-II family profile" evidence="13">
    <location>
        <begin position="51"/>
        <end position="408"/>
    </location>
</feature>
<dbReference type="InterPro" id="IPR004516">
    <property type="entry name" value="HisRS/HisZ"/>
</dbReference>
<dbReference type="InterPro" id="IPR006195">
    <property type="entry name" value="aa-tRNA-synth_II"/>
</dbReference>
<comment type="caution">
    <text evidence="14">The sequence shown here is derived from an EMBL/GenBank/DDBJ whole genome shotgun (WGS) entry which is preliminary data.</text>
</comment>
<evidence type="ECO:0000256" key="4">
    <source>
        <dbReference type="ARBA" id="ARBA00022598"/>
    </source>
</evidence>
<evidence type="ECO:0000256" key="5">
    <source>
        <dbReference type="ARBA" id="ARBA00022741"/>
    </source>
</evidence>
<feature type="binding site" evidence="11">
    <location>
        <position position="160"/>
    </location>
    <ligand>
        <name>L-histidine</name>
        <dbReference type="ChEBI" id="CHEBI:57595"/>
    </ligand>
</feature>
<dbReference type="SUPFAM" id="SSF55681">
    <property type="entry name" value="Class II aaRS and biotin synthetases"/>
    <property type="match status" value="1"/>
</dbReference>
<evidence type="ECO:0000256" key="6">
    <source>
        <dbReference type="ARBA" id="ARBA00022840"/>
    </source>
</evidence>
<keyword evidence="4 10" id="KW-0436">Ligase</keyword>
<dbReference type="PIRSF" id="PIRSF001549">
    <property type="entry name" value="His-tRNA_synth"/>
    <property type="match status" value="1"/>
</dbReference>
<evidence type="ECO:0000256" key="11">
    <source>
        <dbReference type="PIRSR" id="PIRSR001549-1"/>
    </source>
</evidence>
<keyword evidence="8 10" id="KW-0030">Aminoacyl-tRNA synthetase</keyword>
<evidence type="ECO:0000256" key="2">
    <source>
        <dbReference type="ARBA" id="ARBA00011738"/>
    </source>
</evidence>
<accession>A0A420WLF6</accession>
<dbReference type="InterPro" id="IPR045864">
    <property type="entry name" value="aa-tRNA-synth_II/BPL/LPL"/>
</dbReference>
<dbReference type="Gene3D" id="3.40.50.800">
    <property type="entry name" value="Anticodon-binding domain"/>
    <property type="match status" value="1"/>
</dbReference>
<evidence type="ECO:0000256" key="1">
    <source>
        <dbReference type="ARBA" id="ARBA00008226"/>
    </source>
</evidence>
<organism evidence="14 15">
    <name type="scientific">Litorimonas taeanensis</name>
    <dbReference type="NCBI Taxonomy" id="568099"/>
    <lineage>
        <taxon>Bacteria</taxon>
        <taxon>Pseudomonadati</taxon>
        <taxon>Pseudomonadota</taxon>
        <taxon>Alphaproteobacteria</taxon>
        <taxon>Maricaulales</taxon>
        <taxon>Robiginitomaculaceae</taxon>
    </lineage>
</organism>
<evidence type="ECO:0000313" key="14">
    <source>
        <dbReference type="EMBL" id="RKQ71809.1"/>
    </source>
</evidence>
<dbReference type="GO" id="GO:0005524">
    <property type="term" value="F:ATP binding"/>
    <property type="evidence" value="ECO:0007669"/>
    <property type="project" value="UniProtKB-UniRule"/>
</dbReference>
<evidence type="ECO:0000259" key="13">
    <source>
        <dbReference type="PROSITE" id="PS50862"/>
    </source>
</evidence>
<dbReference type="PROSITE" id="PS50862">
    <property type="entry name" value="AA_TRNA_LIGASE_II"/>
    <property type="match status" value="1"/>
</dbReference>
<feature type="region of interest" description="Disordered" evidence="12">
    <location>
        <begin position="21"/>
        <end position="43"/>
    </location>
</feature>
<feature type="binding site" evidence="11">
    <location>
        <begin position="335"/>
        <end position="336"/>
    </location>
    <ligand>
        <name>L-histidine</name>
        <dbReference type="ChEBI" id="CHEBI:57595"/>
    </ligand>
</feature>
<protein>
    <recommendedName>
        <fullName evidence="10">Histidine--tRNA ligase</fullName>
        <ecNumber evidence="10">6.1.1.21</ecNumber>
    </recommendedName>
    <alternativeName>
        <fullName evidence="10">Histidyl-tRNA synthetase</fullName>
        <shortName evidence="10">HisRS</shortName>
    </alternativeName>
</protein>
<dbReference type="NCBIfam" id="TIGR00442">
    <property type="entry name" value="hisS"/>
    <property type="match status" value="1"/>
</dbReference>
<feature type="binding site" evidence="11">
    <location>
        <begin position="116"/>
        <end position="118"/>
    </location>
    <ligand>
        <name>L-histidine</name>
        <dbReference type="ChEBI" id="CHEBI:57595"/>
    </ligand>
</feature>
<dbReference type="GO" id="GO:0005737">
    <property type="term" value="C:cytoplasm"/>
    <property type="evidence" value="ECO:0007669"/>
    <property type="project" value="UniProtKB-SubCell"/>
</dbReference>
<dbReference type="InterPro" id="IPR041715">
    <property type="entry name" value="HisRS-like_core"/>
</dbReference>
<dbReference type="InParanoid" id="A0A420WLF6"/>
<evidence type="ECO:0000256" key="3">
    <source>
        <dbReference type="ARBA" id="ARBA00022490"/>
    </source>
</evidence>
<evidence type="ECO:0000256" key="10">
    <source>
        <dbReference type="HAMAP-Rule" id="MF_00127"/>
    </source>
</evidence>
<keyword evidence="5 10" id="KW-0547">Nucleotide-binding</keyword>
<dbReference type="SUPFAM" id="SSF52954">
    <property type="entry name" value="Class II aaRS ABD-related"/>
    <property type="match status" value="1"/>
</dbReference>
<comment type="subcellular location">
    <subcellularLocation>
        <location evidence="10">Cytoplasm</location>
    </subcellularLocation>
</comment>
<dbReference type="PANTHER" id="PTHR11476:SF7">
    <property type="entry name" value="HISTIDINE--TRNA LIGASE"/>
    <property type="match status" value="1"/>
</dbReference>
<proteinExistence type="inferred from homology"/>
<dbReference type="EC" id="6.1.1.21" evidence="10"/>
<dbReference type="InterPro" id="IPR036621">
    <property type="entry name" value="Anticodon-bd_dom_sf"/>
</dbReference>
<dbReference type="CDD" id="cd00859">
    <property type="entry name" value="HisRS_anticodon"/>
    <property type="match status" value="1"/>
</dbReference>